<proteinExistence type="predicted"/>
<reference evidence="1" key="1">
    <citation type="journal article" date="2014" name="Front. Microbiol.">
        <title>High frequency of phylogenetically diverse reductive dehalogenase-homologous genes in deep subseafloor sedimentary metagenomes.</title>
        <authorList>
            <person name="Kawai M."/>
            <person name="Futagami T."/>
            <person name="Toyoda A."/>
            <person name="Takaki Y."/>
            <person name="Nishi S."/>
            <person name="Hori S."/>
            <person name="Arai W."/>
            <person name="Tsubouchi T."/>
            <person name="Morono Y."/>
            <person name="Uchiyama I."/>
            <person name="Ito T."/>
            <person name="Fujiyama A."/>
            <person name="Inagaki F."/>
            <person name="Takami H."/>
        </authorList>
    </citation>
    <scope>NUCLEOTIDE SEQUENCE</scope>
    <source>
        <strain evidence="1">Expedition CK06-06</strain>
    </source>
</reference>
<sequence length="59" mass="7024">MMKCSKCNSEKIEAIDQFPSANYAEMGEYVVTYKCRECGFEFMQTYTAEEPMFEEERLR</sequence>
<dbReference type="AlphaFoldDB" id="X1T3H5"/>
<protein>
    <submittedName>
        <fullName evidence="1">Uncharacterized protein</fullName>
    </submittedName>
</protein>
<comment type="caution">
    <text evidence="1">The sequence shown here is derived from an EMBL/GenBank/DDBJ whole genome shotgun (WGS) entry which is preliminary data.</text>
</comment>
<name>X1T3H5_9ZZZZ</name>
<accession>X1T3H5</accession>
<evidence type="ECO:0000313" key="1">
    <source>
        <dbReference type="EMBL" id="GAI74564.1"/>
    </source>
</evidence>
<organism evidence="1">
    <name type="scientific">marine sediment metagenome</name>
    <dbReference type="NCBI Taxonomy" id="412755"/>
    <lineage>
        <taxon>unclassified sequences</taxon>
        <taxon>metagenomes</taxon>
        <taxon>ecological metagenomes</taxon>
    </lineage>
</organism>
<gene>
    <name evidence="1" type="ORF">S12H4_15867</name>
</gene>
<dbReference type="EMBL" id="BARW01007650">
    <property type="protein sequence ID" value="GAI74564.1"/>
    <property type="molecule type" value="Genomic_DNA"/>
</dbReference>